<dbReference type="RefSeq" id="WP_037339173.1">
    <property type="nucleotide sequence ID" value="NZ_APNK01000023.1"/>
</dbReference>
<name>A0A084IJ36_SALHC</name>
<dbReference type="OrthoDB" id="3215377at2"/>
<dbReference type="Pfam" id="PF01047">
    <property type="entry name" value="MarR"/>
    <property type="match status" value="1"/>
</dbReference>
<comment type="caution">
    <text evidence="2">The sequence shown here is derived from an EMBL/GenBank/DDBJ whole genome shotgun (WGS) entry which is preliminary data.</text>
</comment>
<dbReference type="EMBL" id="APNK01000023">
    <property type="protein sequence ID" value="KEZ76720.1"/>
    <property type="molecule type" value="Genomic_DNA"/>
</dbReference>
<dbReference type="SMART" id="SM00347">
    <property type="entry name" value="HTH_MARR"/>
    <property type="match status" value="1"/>
</dbReference>
<dbReference type="Proteomes" id="UP000028302">
    <property type="component" value="Unassembled WGS sequence"/>
</dbReference>
<gene>
    <name evidence="2" type="ORF">C41B8_13330</name>
</gene>
<feature type="domain" description="HTH marR-type" evidence="1">
    <location>
        <begin position="12"/>
        <end position="148"/>
    </location>
</feature>
<dbReference type="STRING" id="1304275.C41B8_13330"/>
<evidence type="ECO:0000313" key="2">
    <source>
        <dbReference type="EMBL" id="KEZ76720.1"/>
    </source>
</evidence>
<dbReference type="Gene3D" id="1.10.287.100">
    <property type="match status" value="1"/>
</dbReference>
<dbReference type="PANTHER" id="PTHR39515:SF2">
    <property type="entry name" value="HTH-TYPE TRANSCRIPTIONAL REGULATOR RV0880"/>
    <property type="match status" value="1"/>
</dbReference>
<evidence type="ECO:0000259" key="1">
    <source>
        <dbReference type="PROSITE" id="PS50995"/>
    </source>
</evidence>
<dbReference type="InterPro" id="IPR000835">
    <property type="entry name" value="HTH_MarR-typ"/>
</dbReference>
<dbReference type="InterPro" id="IPR052526">
    <property type="entry name" value="HTH-type_Bedaq_tolerance"/>
</dbReference>
<dbReference type="eggNOG" id="COG1846">
    <property type="taxonomic scope" value="Bacteria"/>
</dbReference>
<dbReference type="AlphaFoldDB" id="A0A084IJ36"/>
<dbReference type="PANTHER" id="PTHR39515">
    <property type="entry name" value="CONSERVED PROTEIN"/>
    <property type="match status" value="1"/>
</dbReference>
<dbReference type="Gene3D" id="1.10.10.10">
    <property type="entry name" value="Winged helix-like DNA-binding domain superfamily/Winged helix DNA-binding domain"/>
    <property type="match status" value="1"/>
</dbReference>
<protein>
    <submittedName>
        <fullName evidence="2">Regulatory protein MarR</fullName>
    </submittedName>
</protein>
<dbReference type="SUPFAM" id="SSF46785">
    <property type="entry name" value="Winged helix' DNA-binding domain"/>
    <property type="match status" value="1"/>
</dbReference>
<proteinExistence type="predicted"/>
<keyword evidence="3" id="KW-1185">Reference proteome</keyword>
<sequence>MKQDGSSTPTDAAALAGELRELTGRLKRRLRQESVNRGLNLSQVAVLGRLYRGECETTSELARAENVRSQSMGHTVSRLQADGFVEARPDPNDGRRMLLSLTPYGRERVEAGRAMRDGWLYRTIQARLDAEEQAALAHAVTLLKRLTEE</sequence>
<dbReference type="InterPro" id="IPR036390">
    <property type="entry name" value="WH_DNA-bd_sf"/>
</dbReference>
<reference evidence="2 3" key="1">
    <citation type="submission" date="2013-03" db="EMBL/GenBank/DDBJ databases">
        <title>Salinisphaera hydrothermalis C41B8 Genome Sequencing.</title>
        <authorList>
            <person name="Li C."/>
            <person name="Lai Q."/>
            <person name="Shao Z."/>
        </authorList>
    </citation>
    <scope>NUCLEOTIDE SEQUENCE [LARGE SCALE GENOMIC DNA]</scope>
    <source>
        <strain evidence="2 3">C41B8</strain>
    </source>
</reference>
<accession>A0A084IJ36</accession>
<dbReference type="InterPro" id="IPR036388">
    <property type="entry name" value="WH-like_DNA-bd_sf"/>
</dbReference>
<dbReference type="PROSITE" id="PS50995">
    <property type="entry name" value="HTH_MARR_2"/>
    <property type="match status" value="1"/>
</dbReference>
<organism evidence="2 3">
    <name type="scientific">Salinisphaera hydrothermalis (strain C41B8)</name>
    <dbReference type="NCBI Taxonomy" id="1304275"/>
    <lineage>
        <taxon>Bacteria</taxon>
        <taxon>Pseudomonadati</taxon>
        <taxon>Pseudomonadota</taxon>
        <taxon>Gammaproteobacteria</taxon>
        <taxon>Salinisphaerales</taxon>
        <taxon>Salinisphaeraceae</taxon>
        <taxon>Salinisphaera</taxon>
    </lineage>
</organism>
<evidence type="ECO:0000313" key="3">
    <source>
        <dbReference type="Proteomes" id="UP000028302"/>
    </source>
</evidence>
<dbReference type="GO" id="GO:0003700">
    <property type="term" value="F:DNA-binding transcription factor activity"/>
    <property type="evidence" value="ECO:0007669"/>
    <property type="project" value="InterPro"/>
</dbReference>